<dbReference type="EMBL" id="BQNB010019589">
    <property type="protein sequence ID" value="GJT86886.1"/>
    <property type="molecule type" value="Genomic_DNA"/>
</dbReference>
<dbReference type="Proteomes" id="UP001151760">
    <property type="component" value="Unassembled WGS sequence"/>
</dbReference>
<keyword evidence="2" id="KW-1185">Reference proteome</keyword>
<gene>
    <name evidence="1" type="ORF">Tco_1068603</name>
</gene>
<comment type="caution">
    <text evidence="1">The sequence shown here is derived from an EMBL/GenBank/DDBJ whole genome shotgun (WGS) entry which is preliminary data.</text>
</comment>
<evidence type="ECO:0000313" key="2">
    <source>
        <dbReference type="Proteomes" id="UP001151760"/>
    </source>
</evidence>
<reference evidence="1" key="2">
    <citation type="submission" date="2022-01" db="EMBL/GenBank/DDBJ databases">
        <authorList>
            <person name="Yamashiro T."/>
            <person name="Shiraishi A."/>
            <person name="Satake H."/>
            <person name="Nakayama K."/>
        </authorList>
    </citation>
    <scope>NUCLEOTIDE SEQUENCE</scope>
</reference>
<organism evidence="1 2">
    <name type="scientific">Tanacetum coccineum</name>
    <dbReference type="NCBI Taxonomy" id="301880"/>
    <lineage>
        <taxon>Eukaryota</taxon>
        <taxon>Viridiplantae</taxon>
        <taxon>Streptophyta</taxon>
        <taxon>Embryophyta</taxon>
        <taxon>Tracheophyta</taxon>
        <taxon>Spermatophyta</taxon>
        <taxon>Magnoliopsida</taxon>
        <taxon>eudicotyledons</taxon>
        <taxon>Gunneridae</taxon>
        <taxon>Pentapetalae</taxon>
        <taxon>asterids</taxon>
        <taxon>campanulids</taxon>
        <taxon>Asterales</taxon>
        <taxon>Asteraceae</taxon>
        <taxon>Asteroideae</taxon>
        <taxon>Anthemideae</taxon>
        <taxon>Anthemidinae</taxon>
        <taxon>Tanacetum</taxon>
    </lineage>
</organism>
<reference evidence="1" key="1">
    <citation type="journal article" date="2022" name="Int. J. Mol. Sci.">
        <title>Draft Genome of Tanacetum Coccineum: Genomic Comparison of Closely Related Tanacetum-Family Plants.</title>
        <authorList>
            <person name="Yamashiro T."/>
            <person name="Shiraishi A."/>
            <person name="Nakayama K."/>
            <person name="Satake H."/>
        </authorList>
    </citation>
    <scope>NUCLEOTIDE SEQUENCE</scope>
</reference>
<name>A0ABQ5HGC6_9ASTR</name>
<protein>
    <submittedName>
        <fullName evidence="1">Uncharacterized protein</fullName>
    </submittedName>
</protein>
<evidence type="ECO:0000313" key="1">
    <source>
        <dbReference type="EMBL" id="GJT86886.1"/>
    </source>
</evidence>
<proteinExistence type="predicted"/>
<accession>A0ABQ5HGC6</accession>
<sequence length="96" mass="10803">MSSAEAEYVALSGKLVLKSRNQYYDPTRTRGSTKDNPKLEIAVLSDTNVFTMKMEILLEPASNKLLVGDLRDSLMDQTCDTGYRFGPVYELTVDEF</sequence>